<reference evidence="4" key="1">
    <citation type="journal article" date="2019" name="Int. J. Syst. Evol. Microbiol.">
        <title>The Global Catalogue of Microorganisms (GCM) 10K type strain sequencing project: providing services to taxonomists for standard genome sequencing and annotation.</title>
        <authorList>
            <consortium name="The Broad Institute Genomics Platform"/>
            <consortium name="The Broad Institute Genome Sequencing Center for Infectious Disease"/>
            <person name="Wu L."/>
            <person name="Ma J."/>
        </authorList>
    </citation>
    <scope>NUCLEOTIDE SEQUENCE [LARGE SCALE GENOMIC DNA]</scope>
    <source>
        <strain evidence="4">CGMCC 4.7277</strain>
    </source>
</reference>
<protein>
    <submittedName>
        <fullName evidence="3">ABC transporter substrate-binding protein</fullName>
    </submittedName>
</protein>
<keyword evidence="1 2" id="KW-0732">Signal</keyword>
<evidence type="ECO:0000313" key="4">
    <source>
        <dbReference type="Proteomes" id="UP001596084"/>
    </source>
</evidence>
<dbReference type="Proteomes" id="UP001596084">
    <property type="component" value="Unassembled WGS sequence"/>
</dbReference>
<dbReference type="RefSeq" id="WP_068833664.1">
    <property type="nucleotide sequence ID" value="NZ_JBHSMX010000012.1"/>
</dbReference>
<gene>
    <name evidence="3" type="ORF">ACFPP7_08785</name>
</gene>
<comment type="caution">
    <text evidence="3">The sequence shown here is derived from an EMBL/GenBank/DDBJ whole genome shotgun (WGS) entry which is preliminary data.</text>
</comment>
<evidence type="ECO:0000313" key="3">
    <source>
        <dbReference type="EMBL" id="MFC5521010.1"/>
    </source>
</evidence>
<evidence type="ECO:0000256" key="2">
    <source>
        <dbReference type="SAM" id="SignalP"/>
    </source>
</evidence>
<proteinExistence type="predicted"/>
<feature type="signal peptide" evidence="2">
    <location>
        <begin position="1"/>
        <end position="27"/>
    </location>
</feature>
<dbReference type="EMBL" id="JBHSMX010000012">
    <property type="protein sequence ID" value="MFC5521010.1"/>
    <property type="molecule type" value="Genomic_DNA"/>
</dbReference>
<dbReference type="Gene3D" id="3.40.190.10">
    <property type="entry name" value="Periplasmic binding protein-like II"/>
    <property type="match status" value="2"/>
</dbReference>
<organism evidence="3 4">
    <name type="scientific">Polaromonas jejuensis</name>
    <dbReference type="NCBI Taxonomy" id="457502"/>
    <lineage>
        <taxon>Bacteria</taxon>
        <taxon>Pseudomonadati</taxon>
        <taxon>Pseudomonadota</taxon>
        <taxon>Betaproteobacteria</taxon>
        <taxon>Burkholderiales</taxon>
        <taxon>Comamonadaceae</taxon>
        <taxon>Polaromonas</taxon>
    </lineage>
</organism>
<sequence length="447" mass="48818">MRSIAFKPVVTALALALGLSIYAAAQAGTVTVITSFPKEITDTYRKAFEAKNPTIKLEILNKSGTASIPYIRETAAGQRPDVFWSSDVVAFEVLARDKLLQKVPEAGNPLVPKKIGNYPVNDPEGFYFGQALSGYGIMTNKRYMQANKLPAPKEWADLTKGVYYGHVALSSPSRSGTTHLTVETILQGEGWEKGWTQLLQIGGNCAAVTDRSFGVPDGVNNGQFGIGLVIDFFGLAGRYSGFPVDFVYPSVTSVVPASIAMIAGGKNTAEASKFIAYSLSTEGQELLFDPKISRMPVLPYSVAGLKVPHDYPNIYDIARKSKVKFDSELSEARYALVTSLFDQTVTFRLKELQAATKAIHEAERKLAAKPNPRAAELLKQARSFAYTPLVDEKNVNDKQFLEIFRKNKKDVAVAKQLTGLEELWNSKAKANYARAEQLAGEASALLK</sequence>
<dbReference type="PANTHER" id="PTHR30006:SF25">
    <property type="entry name" value="PHOSPHOGLYCERATE TRANSPORT REGULATORY PROTEIN PGTC"/>
    <property type="match status" value="1"/>
</dbReference>
<accession>A0ABW0Q8F1</accession>
<dbReference type="PANTHER" id="PTHR30006">
    <property type="entry name" value="THIAMINE-BINDING PERIPLASMIC PROTEIN-RELATED"/>
    <property type="match status" value="1"/>
</dbReference>
<dbReference type="Pfam" id="PF13343">
    <property type="entry name" value="SBP_bac_6"/>
    <property type="match status" value="1"/>
</dbReference>
<feature type="chain" id="PRO_5047343193" evidence="2">
    <location>
        <begin position="28"/>
        <end position="447"/>
    </location>
</feature>
<keyword evidence="4" id="KW-1185">Reference proteome</keyword>
<name>A0ABW0Q8F1_9BURK</name>
<dbReference type="SUPFAM" id="SSF53850">
    <property type="entry name" value="Periplasmic binding protein-like II"/>
    <property type="match status" value="1"/>
</dbReference>
<evidence type="ECO:0000256" key="1">
    <source>
        <dbReference type="ARBA" id="ARBA00022729"/>
    </source>
</evidence>